<evidence type="ECO:0000313" key="1">
    <source>
        <dbReference type="EMBL" id="RHN38509.1"/>
    </source>
</evidence>
<evidence type="ECO:0000313" key="2">
    <source>
        <dbReference type="Proteomes" id="UP000265566"/>
    </source>
</evidence>
<sequence length="46" mass="5377">MHYLPHVISFEFPMEVMLTLFSINHKKPLAVVHTSLLFLFTLIPHS</sequence>
<organism evidence="1 2">
    <name type="scientific">Medicago truncatula</name>
    <name type="common">Barrel medic</name>
    <name type="synonym">Medicago tribuloides</name>
    <dbReference type="NCBI Taxonomy" id="3880"/>
    <lineage>
        <taxon>Eukaryota</taxon>
        <taxon>Viridiplantae</taxon>
        <taxon>Streptophyta</taxon>
        <taxon>Embryophyta</taxon>
        <taxon>Tracheophyta</taxon>
        <taxon>Spermatophyta</taxon>
        <taxon>Magnoliopsida</taxon>
        <taxon>eudicotyledons</taxon>
        <taxon>Gunneridae</taxon>
        <taxon>Pentapetalae</taxon>
        <taxon>rosids</taxon>
        <taxon>fabids</taxon>
        <taxon>Fabales</taxon>
        <taxon>Fabaceae</taxon>
        <taxon>Papilionoideae</taxon>
        <taxon>50 kb inversion clade</taxon>
        <taxon>NPAAA clade</taxon>
        <taxon>Hologalegina</taxon>
        <taxon>IRL clade</taxon>
        <taxon>Trifolieae</taxon>
        <taxon>Medicago</taxon>
    </lineage>
</organism>
<accession>A0A396G9H6</accession>
<dbReference type="AlphaFoldDB" id="A0A396G9H6"/>
<dbReference type="Proteomes" id="UP000265566">
    <property type="component" value="Unassembled WGS sequence"/>
</dbReference>
<gene>
    <name evidence="1" type="ORF">MtrunA17_Chr0c01g0489241</name>
</gene>
<proteinExistence type="predicted"/>
<name>A0A396G9H6_MEDTR</name>
<protein>
    <submittedName>
        <fullName evidence="1">Uncharacterized protein</fullName>
    </submittedName>
</protein>
<reference evidence="2" key="1">
    <citation type="journal article" date="2018" name="Nat. Plants">
        <title>Whole-genome landscape of Medicago truncatula symbiotic genes.</title>
        <authorList>
            <person name="Pecrix Y."/>
            <person name="Staton S.E."/>
            <person name="Sallet E."/>
            <person name="Lelandais-Briere C."/>
            <person name="Moreau S."/>
            <person name="Carrere S."/>
            <person name="Blein T."/>
            <person name="Jardinaud M.F."/>
            <person name="Latrasse D."/>
            <person name="Zouine M."/>
            <person name="Zahm M."/>
            <person name="Kreplak J."/>
            <person name="Mayjonade B."/>
            <person name="Satge C."/>
            <person name="Perez M."/>
            <person name="Cauet S."/>
            <person name="Marande W."/>
            <person name="Chantry-Darmon C."/>
            <person name="Lopez-Roques C."/>
            <person name="Bouchez O."/>
            <person name="Berard A."/>
            <person name="Debelle F."/>
            <person name="Munos S."/>
            <person name="Bendahmane A."/>
            <person name="Berges H."/>
            <person name="Niebel A."/>
            <person name="Buitink J."/>
            <person name="Frugier F."/>
            <person name="Benhamed M."/>
            <person name="Crespi M."/>
            <person name="Gouzy J."/>
            <person name="Gamas P."/>
        </authorList>
    </citation>
    <scope>NUCLEOTIDE SEQUENCE [LARGE SCALE GENOMIC DNA]</scope>
    <source>
        <strain evidence="2">cv. Jemalong A17</strain>
    </source>
</reference>
<dbReference type="EMBL" id="PSQE01000009">
    <property type="protein sequence ID" value="RHN38509.1"/>
    <property type="molecule type" value="Genomic_DNA"/>
</dbReference>
<comment type="caution">
    <text evidence="1">The sequence shown here is derived from an EMBL/GenBank/DDBJ whole genome shotgun (WGS) entry which is preliminary data.</text>
</comment>
<dbReference type="Gramene" id="rna50620">
    <property type="protein sequence ID" value="RHN38509.1"/>
    <property type="gene ID" value="gene50620"/>
</dbReference>